<evidence type="ECO:0000256" key="2">
    <source>
        <dbReference type="SAM" id="MobiDB-lite"/>
    </source>
</evidence>
<gene>
    <name evidence="4" type="ORF">FBZ88_10562</name>
</gene>
<dbReference type="EMBL" id="VITO01000005">
    <property type="protein sequence ID" value="TWB28343.1"/>
    <property type="molecule type" value="Genomic_DNA"/>
</dbReference>
<proteinExistence type="predicted"/>
<dbReference type="AlphaFoldDB" id="A0A560G379"/>
<dbReference type="SUPFAM" id="SSF48452">
    <property type="entry name" value="TPR-like"/>
    <property type="match status" value="1"/>
</dbReference>
<dbReference type="InterPro" id="IPR011990">
    <property type="entry name" value="TPR-like_helical_dom_sf"/>
</dbReference>
<evidence type="ECO:0000256" key="1">
    <source>
        <dbReference type="PROSITE-ProRule" id="PRU00339"/>
    </source>
</evidence>
<feature type="repeat" description="TPR" evidence="1">
    <location>
        <begin position="333"/>
        <end position="366"/>
    </location>
</feature>
<accession>A0A560G379</accession>
<protein>
    <submittedName>
        <fullName evidence="4">Tetratricopeptide repeat protein</fullName>
    </submittedName>
</protein>
<reference evidence="4 5" key="1">
    <citation type="submission" date="2019-06" db="EMBL/GenBank/DDBJ databases">
        <title>Genomic Encyclopedia of Type Strains, Phase IV (KMG-V): Genome sequencing to study the core and pangenomes of soil and plant-associated prokaryotes.</title>
        <authorList>
            <person name="Whitman W."/>
        </authorList>
    </citation>
    <scope>NUCLEOTIDE SEQUENCE [LARGE SCALE GENOMIC DNA]</scope>
    <source>
        <strain evidence="4 5">BR 11865</strain>
    </source>
</reference>
<name>A0A560G379_9PROT</name>
<dbReference type="GO" id="GO:0006493">
    <property type="term" value="P:protein O-linked glycosylation"/>
    <property type="evidence" value="ECO:0007669"/>
    <property type="project" value="InterPro"/>
</dbReference>
<keyword evidence="3" id="KW-1133">Transmembrane helix</keyword>
<dbReference type="InterPro" id="IPR037919">
    <property type="entry name" value="OGT"/>
</dbReference>
<dbReference type="PANTHER" id="PTHR44366">
    <property type="entry name" value="UDP-N-ACETYLGLUCOSAMINE--PEPTIDE N-ACETYLGLUCOSAMINYLTRANSFERASE 110 KDA SUBUNIT"/>
    <property type="match status" value="1"/>
</dbReference>
<feature type="transmembrane region" description="Helical" evidence="3">
    <location>
        <begin position="36"/>
        <end position="55"/>
    </location>
</feature>
<keyword evidence="1" id="KW-0802">TPR repeat</keyword>
<keyword evidence="5" id="KW-1185">Reference proteome</keyword>
<evidence type="ECO:0000313" key="4">
    <source>
        <dbReference type="EMBL" id="TWB28343.1"/>
    </source>
</evidence>
<dbReference type="GO" id="GO:0097363">
    <property type="term" value="F:protein O-acetylglucosaminyltransferase activity"/>
    <property type="evidence" value="ECO:0007669"/>
    <property type="project" value="TreeGrafter"/>
</dbReference>
<comment type="caution">
    <text evidence="4">The sequence shown here is derived from an EMBL/GenBank/DDBJ whole genome shotgun (WGS) entry which is preliminary data.</text>
</comment>
<dbReference type="Proteomes" id="UP000316545">
    <property type="component" value="Unassembled WGS sequence"/>
</dbReference>
<feature type="region of interest" description="Disordered" evidence="2">
    <location>
        <begin position="1"/>
        <end position="23"/>
    </location>
</feature>
<organism evidence="4 5">
    <name type="scientific">Nitrospirillum amazonense</name>
    <dbReference type="NCBI Taxonomy" id="28077"/>
    <lineage>
        <taxon>Bacteria</taxon>
        <taxon>Pseudomonadati</taxon>
        <taxon>Pseudomonadota</taxon>
        <taxon>Alphaproteobacteria</taxon>
        <taxon>Rhodospirillales</taxon>
        <taxon>Azospirillaceae</taxon>
        <taxon>Nitrospirillum</taxon>
    </lineage>
</organism>
<feature type="repeat" description="TPR" evidence="1">
    <location>
        <begin position="262"/>
        <end position="295"/>
    </location>
</feature>
<dbReference type="Pfam" id="PF13181">
    <property type="entry name" value="TPR_8"/>
    <property type="match status" value="2"/>
</dbReference>
<dbReference type="PROSITE" id="PS50005">
    <property type="entry name" value="TPR"/>
    <property type="match status" value="2"/>
</dbReference>
<keyword evidence="3" id="KW-0472">Membrane</keyword>
<dbReference type="SMART" id="SM00028">
    <property type="entry name" value="TPR"/>
    <property type="match status" value="3"/>
</dbReference>
<evidence type="ECO:0000313" key="5">
    <source>
        <dbReference type="Proteomes" id="UP000316545"/>
    </source>
</evidence>
<dbReference type="Gene3D" id="1.25.40.10">
    <property type="entry name" value="Tetratricopeptide repeat domain"/>
    <property type="match status" value="2"/>
</dbReference>
<evidence type="ECO:0000256" key="3">
    <source>
        <dbReference type="SAM" id="Phobius"/>
    </source>
</evidence>
<keyword evidence="3" id="KW-0812">Transmembrane</keyword>
<dbReference type="PANTHER" id="PTHR44366:SF1">
    <property type="entry name" value="UDP-N-ACETYLGLUCOSAMINE--PEPTIDE N-ACETYLGLUCOSAMINYLTRANSFERASE 110 KDA SUBUNIT"/>
    <property type="match status" value="1"/>
</dbReference>
<dbReference type="InterPro" id="IPR019734">
    <property type="entry name" value="TPR_rpt"/>
</dbReference>
<sequence>MMTDDNHKTKINNNSTKKQKPMNRKNYRVYVKKHKFSASILATIFIFIVTIWPALLGKYIITDITIPESMIKDGFDRHFIARSMMDSILSEERKLNTLLPLTQVNALNPAFPKLTPKIGPISDDIYQIISPILNMIYDKTISINILEKNNEIGFNIRINNILIFSQYEPYRNNTDLTDIINHASAELFNYINPYANIMRLYNMSKFDQAILAANAIIYNPESHKSDIKYAYNLLGNIYLKMNDRYSSKINFEKSISIDSKFSAPYYNLGTIFDDDGNEEKAMEYYKSAAKYDNTYPHPHDRLGDIFAKKGTKEFNNKAEEQYRIAISIAPLDPYAHNNLGNIFFERGDLFSSLDEYMVAIYADPDDKYQYLAAARVLANIAKDEQGDKRKYYVREACQKYAKSIENQDDDGASLFVIESRMPGKNFTLNCSNFSLTE</sequence>